<dbReference type="InterPro" id="IPR003767">
    <property type="entry name" value="Malate/L-lactate_DH-like"/>
</dbReference>
<proteinExistence type="inferred from homology"/>
<name>A0A918XQ58_9PROT</name>
<dbReference type="EMBL" id="BMZS01000003">
    <property type="protein sequence ID" value="GHD46290.1"/>
    <property type="molecule type" value="Genomic_DNA"/>
</dbReference>
<accession>A0A918XQ58</accession>
<dbReference type="SUPFAM" id="SSF89733">
    <property type="entry name" value="L-sulfolactate dehydrogenase-like"/>
    <property type="match status" value="1"/>
</dbReference>
<dbReference type="Proteomes" id="UP000630353">
    <property type="component" value="Unassembled WGS sequence"/>
</dbReference>
<organism evidence="3 4">
    <name type="scientific">Thalassobaculum fulvum</name>
    <dbReference type="NCBI Taxonomy" id="1633335"/>
    <lineage>
        <taxon>Bacteria</taxon>
        <taxon>Pseudomonadati</taxon>
        <taxon>Pseudomonadota</taxon>
        <taxon>Alphaproteobacteria</taxon>
        <taxon>Rhodospirillales</taxon>
        <taxon>Thalassobaculaceae</taxon>
        <taxon>Thalassobaculum</taxon>
    </lineage>
</organism>
<dbReference type="InterPro" id="IPR043143">
    <property type="entry name" value="Mal/L-sulf/L-lact_DH-like_NADP"/>
</dbReference>
<dbReference type="Gene3D" id="1.10.1530.10">
    <property type="match status" value="1"/>
</dbReference>
<evidence type="ECO:0000313" key="3">
    <source>
        <dbReference type="EMBL" id="GHD46290.1"/>
    </source>
</evidence>
<dbReference type="PANTHER" id="PTHR11091:SF0">
    <property type="entry name" value="MALATE DEHYDROGENASE"/>
    <property type="match status" value="1"/>
</dbReference>
<protein>
    <submittedName>
        <fullName evidence="3">Malate/lactate/ureidoglycolate dehydrogenase</fullName>
    </submittedName>
</protein>
<evidence type="ECO:0000256" key="1">
    <source>
        <dbReference type="ARBA" id="ARBA00006056"/>
    </source>
</evidence>
<dbReference type="PANTHER" id="PTHR11091">
    <property type="entry name" value="OXIDOREDUCTASE-RELATED"/>
    <property type="match status" value="1"/>
</dbReference>
<dbReference type="InterPro" id="IPR036111">
    <property type="entry name" value="Mal/L-sulfo/L-lacto_DH-like_sf"/>
</dbReference>
<sequence length="378" mass="39312">MSGVRHAGGQAFVPPAAMEALGRAIFTRAGCSAEEADRIARRLTGANLRGHDSHGVIRIPRYVEWAETGRQVPNQTISMILDQPSFAIIDGNYGFGQSIGEQTVDVGIAKAKEHGVAVTALRNSGHLGRIGDWAERVAAHDVVSIHMVNVRGSLIVAPFGAISRRMGTSPFCAGIPVAGGEPIILDFATSLVAEGKALVAYKGGKALPPGSLVNADGSLTNDPEPLYGEVPPGGYPDPNNGPGALRAFGDHKGSGLNFLMEMMAGALGGSGTAGALGEPNRRRFCNGMFSFYVDVAAFDTGNAFADEVKSYVEFVKSATPTEPGGKVLVPGEKERATLAERTAGGLPLAEEAWSDILDTARRLGIPDAEIAELVGGAP</sequence>
<dbReference type="Gene3D" id="3.30.1370.60">
    <property type="entry name" value="Hypothetical oxidoreductase yiak, domain 2"/>
    <property type="match status" value="1"/>
</dbReference>
<keyword evidence="2" id="KW-0560">Oxidoreductase</keyword>
<reference evidence="3" key="2">
    <citation type="submission" date="2020-09" db="EMBL/GenBank/DDBJ databases">
        <authorList>
            <person name="Sun Q."/>
            <person name="Kim S."/>
        </authorList>
    </citation>
    <scope>NUCLEOTIDE SEQUENCE</scope>
    <source>
        <strain evidence="3">KCTC 42651</strain>
    </source>
</reference>
<gene>
    <name evidence="3" type="ORF">GCM10017083_15250</name>
</gene>
<dbReference type="InterPro" id="IPR043144">
    <property type="entry name" value="Mal/L-sulf/L-lact_DH-like_ah"/>
</dbReference>
<dbReference type="GO" id="GO:0016491">
    <property type="term" value="F:oxidoreductase activity"/>
    <property type="evidence" value="ECO:0007669"/>
    <property type="project" value="UniProtKB-KW"/>
</dbReference>
<dbReference type="RefSeq" id="WP_189988351.1">
    <property type="nucleotide sequence ID" value="NZ_BMZS01000003.1"/>
</dbReference>
<evidence type="ECO:0000256" key="2">
    <source>
        <dbReference type="ARBA" id="ARBA00023002"/>
    </source>
</evidence>
<evidence type="ECO:0000313" key="4">
    <source>
        <dbReference type="Proteomes" id="UP000630353"/>
    </source>
</evidence>
<reference evidence="3" key="1">
    <citation type="journal article" date="2014" name="Int. J. Syst. Evol. Microbiol.">
        <title>Complete genome sequence of Corynebacterium casei LMG S-19264T (=DSM 44701T), isolated from a smear-ripened cheese.</title>
        <authorList>
            <consortium name="US DOE Joint Genome Institute (JGI-PGF)"/>
            <person name="Walter F."/>
            <person name="Albersmeier A."/>
            <person name="Kalinowski J."/>
            <person name="Ruckert C."/>
        </authorList>
    </citation>
    <scope>NUCLEOTIDE SEQUENCE</scope>
    <source>
        <strain evidence="3">KCTC 42651</strain>
    </source>
</reference>
<comment type="similarity">
    <text evidence="1">Belongs to the LDH2/MDH2 oxidoreductase family.</text>
</comment>
<comment type="caution">
    <text evidence="3">The sequence shown here is derived from an EMBL/GenBank/DDBJ whole genome shotgun (WGS) entry which is preliminary data.</text>
</comment>
<dbReference type="Pfam" id="PF02615">
    <property type="entry name" value="Ldh_2"/>
    <property type="match status" value="1"/>
</dbReference>
<keyword evidence="4" id="KW-1185">Reference proteome</keyword>
<dbReference type="AlphaFoldDB" id="A0A918XQ58"/>